<gene>
    <name evidence="1" type="ORF">CES85_5738</name>
</gene>
<dbReference type="Proteomes" id="UP000215256">
    <property type="component" value="Chromosome 2"/>
</dbReference>
<reference evidence="1 2" key="1">
    <citation type="submission" date="2017-07" db="EMBL/GenBank/DDBJ databases">
        <title>Phylogenetic study on the rhizospheric bacterium Ochrobactrum sp. A44.</title>
        <authorList>
            <person name="Krzyzanowska D.M."/>
            <person name="Ossowicki A."/>
            <person name="Rajewska M."/>
            <person name="Maciag T."/>
            <person name="Kaczynski Z."/>
            <person name="Czerwicka M."/>
            <person name="Jafra S."/>
        </authorList>
    </citation>
    <scope>NUCLEOTIDE SEQUENCE [LARGE SCALE GENOMIC DNA]</scope>
    <source>
        <strain evidence="1 2">A44</strain>
    </source>
</reference>
<evidence type="ECO:0000313" key="2">
    <source>
        <dbReference type="Proteomes" id="UP000215256"/>
    </source>
</evidence>
<evidence type="ECO:0000313" key="1">
    <source>
        <dbReference type="EMBL" id="ASV84934.1"/>
    </source>
</evidence>
<dbReference type="EMBL" id="CP022603">
    <property type="protein sequence ID" value="ASV84934.1"/>
    <property type="molecule type" value="Genomic_DNA"/>
</dbReference>
<protein>
    <submittedName>
        <fullName evidence="1">Transposase IS3/IS911 family protein</fullName>
    </submittedName>
</protein>
<accession>A0A248UE47</accession>
<proteinExistence type="predicted"/>
<name>A0A248UE47_9HYPH</name>
<sequence>MWTVKGTITMIANGRSRLLRLRSSRALRYRVLPLITG</sequence>
<dbReference type="KEGG" id="och:CES85_5738"/>
<organism evidence="1 2">
    <name type="scientific">Ochrobactrum quorumnocens</name>
    <dbReference type="NCBI Taxonomy" id="271865"/>
    <lineage>
        <taxon>Bacteria</taxon>
        <taxon>Pseudomonadati</taxon>
        <taxon>Pseudomonadota</taxon>
        <taxon>Alphaproteobacteria</taxon>
        <taxon>Hyphomicrobiales</taxon>
        <taxon>Brucellaceae</taxon>
        <taxon>Brucella/Ochrobactrum group</taxon>
        <taxon>Ochrobactrum</taxon>
    </lineage>
</organism>
<dbReference type="AlphaFoldDB" id="A0A248UE47"/>